<dbReference type="InterPro" id="IPR036390">
    <property type="entry name" value="WH_DNA-bd_sf"/>
</dbReference>
<dbReference type="Pfam" id="PF00392">
    <property type="entry name" value="GntR"/>
    <property type="match status" value="1"/>
</dbReference>
<dbReference type="SMART" id="SM00895">
    <property type="entry name" value="FCD"/>
    <property type="match status" value="1"/>
</dbReference>
<accession>A0A4R8LGF9</accession>
<evidence type="ECO:0000256" key="2">
    <source>
        <dbReference type="ARBA" id="ARBA00023125"/>
    </source>
</evidence>
<dbReference type="EMBL" id="SORF01000017">
    <property type="protein sequence ID" value="TDY42187.1"/>
    <property type="molecule type" value="Genomic_DNA"/>
</dbReference>
<gene>
    <name evidence="5" type="ORF">C7445_11736</name>
</gene>
<sequence length="234" mass="26795">MVIGMLFGEGKKTLGEQAYEIIRENILALRLKPGQTVYESEFSTMLNTSRTPVREAVRALHIEQLIDVLPQRGMKIALISERKVEETRFVRESLEVSAICKIVDQWEPVQRKYQDLYRALTSNLQSQKEVIQNGDAVQFLQADEAFHRLLLSAIGNATLVSVVSQMRGHLNRVRLLSLQEIPYTEGLVREHEQLLEALQSKDRDRATSILSAHLSRVSEDIQVVKDKYPDYFTD</sequence>
<evidence type="ECO:0000259" key="4">
    <source>
        <dbReference type="PROSITE" id="PS50949"/>
    </source>
</evidence>
<keyword evidence="1" id="KW-0805">Transcription regulation</keyword>
<dbReference type="RefSeq" id="WP_134160971.1">
    <property type="nucleotide sequence ID" value="NZ_BSUS01000001.1"/>
</dbReference>
<evidence type="ECO:0000313" key="5">
    <source>
        <dbReference type="EMBL" id="TDY42187.1"/>
    </source>
</evidence>
<organism evidence="5 6">
    <name type="scientific">Alicyclobacillus sacchari</name>
    <dbReference type="NCBI Taxonomy" id="392010"/>
    <lineage>
        <taxon>Bacteria</taxon>
        <taxon>Bacillati</taxon>
        <taxon>Bacillota</taxon>
        <taxon>Bacilli</taxon>
        <taxon>Bacillales</taxon>
        <taxon>Alicyclobacillaceae</taxon>
        <taxon>Alicyclobacillus</taxon>
    </lineage>
</organism>
<protein>
    <submittedName>
        <fullName evidence="5">GntR family transcriptional regulator</fullName>
    </submittedName>
</protein>
<dbReference type="Gene3D" id="1.10.10.10">
    <property type="entry name" value="Winged helix-like DNA-binding domain superfamily/Winged helix DNA-binding domain"/>
    <property type="match status" value="1"/>
</dbReference>
<dbReference type="InterPro" id="IPR008920">
    <property type="entry name" value="TF_FadR/GntR_C"/>
</dbReference>
<dbReference type="PANTHER" id="PTHR43537">
    <property type="entry name" value="TRANSCRIPTIONAL REGULATOR, GNTR FAMILY"/>
    <property type="match status" value="1"/>
</dbReference>
<dbReference type="AlphaFoldDB" id="A0A4R8LGF9"/>
<name>A0A4R8LGF9_9BACL</name>
<dbReference type="InterPro" id="IPR000524">
    <property type="entry name" value="Tscrpt_reg_HTH_GntR"/>
</dbReference>
<dbReference type="InterPro" id="IPR036388">
    <property type="entry name" value="WH-like_DNA-bd_sf"/>
</dbReference>
<dbReference type="GO" id="GO:0003677">
    <property type="term" value="F:DNA binding"/>
    <property type="evidence" value="ECO:0007669"/>
    <property type="project" value="UniProtKB-KW"/>
</dbReference>
<keyword evidence="2" id="KW-0238">DNA-binding</keyword>
<reference evidence="5 6" key="1">
    <citation type="submission" date="2019-03" db="EMBL/GenBank/DDBJ databases">
        <title>Genomic Encyclopedia of Type Strains, Phase IV (KMG-IV): sequencing the most valuable type-strain genomes for metagenomic binning, comparative biology and taxonomic classification.</title>
        <authorList>
            <person name="Goeker M."/>
        </authorList>
    </citation>
    <scope>NUCLEOTIDE SEQUENCE [LARGE SCALE GENOMIC DNA]</scope>
    <source>
        <strain evidence="5 6">DSM 17974</strain>
    </source>
</reference>
<dbReference type="OrthoDB" id="9781630at2"/>
<dbReference type="SUPFAM" id="SSF48008">
    <property type="entry name" value="GntR ligand-binding domain-like"/>
    <property type="match status" value="1"/>
</dbReference>
<proteinExistence type="predicted"/>
<dbReference type="Pfam" id="PF07729">
    <property type="entry name" value="FCD"/>
    <property type="match status" value="1"/>
</dbReference>
<dbReference type="PANTHER" id="PTHR43537:SF24">
    <property type="entry name" value="GLUCONATE OPERON TRANSCRIPTIONAL REPRESSOR"/>
    <property type="match status" value="1"/>
</dbReference>
<keyword evidence="3" id="KW-0804">Transcription</keyword>
<dbReference type="InterPro" id="IPR011711">
    <property type="entry name" value="GntR_C"/>
</dbReference>
<dbReference type="SMART" id="SM00345">
    <property type="entry name" value="HTH_GNTR"/>
    <property type="match status" value="1"/>
</dbReference>
<dbReference type="PROSITE" id="PS50949">
    <property type="entry name" value="HTH_GNTR"/>
    <property type="match status" value="1"/>
</dbReference>
<evidence type="ECO:0000256" key="1">
    <source>
        <dbReference type="ARBA" id="ARBA00023015"/>
    </source>
</evidence>
<dbReference type="Gene3D" id="1.20.120.530">
    <property type="entry name" value="GntR ligand-binding domain-like"/>
    <property type="match status" value="1"/>
</dbReference>
<dbReference type="GO" id="GO:0003700">
    <property type="term" value="F:DNA-binding transcription factor activity"/>
    <property type="evidence" value="ECO:0007669"/>
    <property type="project" value="InterPro"/>
</dbReference>
<keyword evidence="6" id="KW-1185">Reference proteome</keyword>
<dbReference type="SUPFAM" id="SSF46785">
    <property type="entry name" value="Winged helix' DNA-binding domain"/>
    <property type="match status" value="1"/>
</dbReference>
<evidence type="ECO:0000313" key="6">
    <source>
        <dbReference type="Proteomes" id="UP000294581"/>
    </source>
</evidence>
<evidence type="ECO:0000256" key="3">
    <source>
        <dbReference type="ARBA" id="ARBA00023163"/>
    </source>
</evidence>
<feature type="domain" description="HTH gntR-type" evidence="4">
    <location>
        <begin position="12"/>
        <end position="79"/>
    </location>
</feature>
<comment type="caution">
    <text evidence="5">The sequence shown here is derived from an EMBL/GenBank/DDBJ whole genome shotgun (WGS) entry which is preliminary data.</text>
</comment>
<dbReference type="Proteomes" id="UP000294581">
    <property type="component" value="Unassembled WGS sequence"/>
</dbReference>